<dbReference type="AlphaFoldDB" id="A0A1N6ZZJ1"/>
<proteinExistence type="predicted"/>
<dbReference type="Gene3D" id="1.10.10.60">
    <property type="entry name" value="Homeodomain-like"/>
    <property type="match status" value="1"/>
</dbReference>
<dbReference type="InterPro" id="IPR009057">
    <property type="entry name" value="Homeodomain-like_sf"/>
</dbReference>
<evidence type="ECO:0000313" key="5">
    <source>
        <dbReference type="EMBL" id="SIR32206.1"/>
    </source>
</evidence>
<dbReference type="RefSeq" id="WP_076550872.1">
    <property type="nucleotide sequence ID" value="NZ_FTMA01000010.1"/>
</dbReference>
<reference evidence="6" key="1">
    <citation type="submission" date="2017-01" db="EMBL/GenBank/DDBJ databases">
        <authorList>
            <person name="Varghese N."/>
            <person name="Submissions S."/>
        </authorList>
    </citation>
    <scope>NUCLEOTIDE SEQUENCE [LARGE SCALE GENOMIC DNA]</scope>
    <source>
        <strain evidence="6">DSM 15366</strain>
    </source>
</reference>
<dbReference type="GO" id="GO:0003700">
    <property type="term" value="F:DNA-binding transcription factor activity"/>
    <property type="evidence" value="ECO:0007669"/>
    <property type="project" value="InterPro"/>
</dbReference>
<dbReference type="SMART" id="SM00342">
    <property type="entry name" value="HTH_ARAC"/>
    <property type="match status" value="1"/>
</dbReference>
<dbReference type="PANTHER" id="PTHR43280:SF32">
    <property type="entry name" value="TRANSCRIPTIONAL REGULATORY PROTEIN"/>
    <property type="match status" value="1"/>
</dbReference>
<name>A0A1N6ZZJ1_9FLAO</name>
<accession>A0A1N6ZZJ1</accession>
<keyword evidence="2" id="KW-0238">DNA-binding</keyword>
<dbReference type="GO" id="GO:0043565">
    <property type="term" value="F:sequence-specific DNA binding"/>
    <property type="evidence" value="ECO:0007669"/>
    <property type="project" value="InterPro"/>
</dbReference>
<dbReference type="SUPFAM" id="SSF46689">
    <property type="entry name" value="Homeodomain-like"/>
    <property type="match status" value="1"/>
</dbReference>
<dbReference type="InterPro" id="IPR003313">
    <property type="entry name" value="AraC-bd"/>
</dbReference>
<dbReference type="PROSITE" id="PS01124">
    <property type="entry name" value="HTH_ARAC_FAMILY_2"/>
    <property type="match status" value="1"/>
</dbReference>
<keyword evidence="6" id="KW-1185">Reference proteome</keyword>
<evidence type="ECO:0000259" key="4">
    <source>
        <dbReference type="PROSITE" id="PS01124"/>
    </source>
</evidence>
<dbReference type="STRING" id="228959.SAMN05421797_11034"/>
<sequence length="272" mass="31204">MKTELIIKDKVKQNTGLKVSRFKQEIRKTAPHRHNGYFEIIFLTKGSGSHTIDTTEYKIQAPVIFNIRKEHIHFWDIKSKPEGFVFIIKKAFIDNCLDKDIKKLVAELSALTCLFPTDTTIVDISNILLQENEEKKVKNRQIIEGLLKALLAKFLESVSPNNSKIECSSIYQKLNLLLSKENELTNKVSHYAKLLNTTPQNLNAVCRKETGKSSAAVISNYIINEAKRLLLYTDLRVGEIADKLDFKDNSHFSKYFKRNVGNTPIEFRKSND</sequence>
<dbReference type="InterPro" id="IPR014710">
    <property type="entry name" value="RmlC-like_jellyroll"/>
</dbReference>
<dbReference type="SUPFAM" id="SSF51215">
    <property type="entry name" value="Regulatory protein AraC"/>
    <property type="match status" value="1"/>
</dbReference>
<dbReference type="PANTHER" id="PTHR43280">
    <property type="entry name" value="ARAC-FAMILY TRANSCRIPTIONAL REGULATOR"/>
    <property type="match status" value="1"/>
</dbReference>
<evidence type="ECO:0000313" key="6">
    <source>
        <dbReference type="Proteomes" id="UP000186953"/>
    </source>
</evidence>
<dbReference type="EMBL" id="FTMA01000010">
    <property type="protein sequence ID" value="SIR32206.1"/>
    <property type="molecule type" value="Genomic_DNA"/>
</dbReference>
<evidence type="ECO:0000256" key="2">
    <source>
        <dbReference type="ARBA" id="ARBA00023125"/>
    </source>
</evidence>
<dbReference type="Gene3D" id="2.60.120.10">
    <property type="entry name" value="Jelly Rolls"/>
    <property type="match status" value="1"/>
</dbReference>
<keyword evidence="1" id="KW-0805">Transcription regulation</keyword>
<dbReference type="InterPro" id="IPR018060">
    <property type="entry name" value="HTH_AraC"/>
</dbReference>
<keyword evidence="3" id="KW-0804">Transcription</keyword>
<evidence type="ECO:0000256" key="3">
    <source>
        <dbReference type="ARBA" id="ARBA00023163"/>
    </source>
</evidence>
<dbReference type="InterPro" id="IPR037923">
    <property type="entry name" value="HTH-like"/>
</dbReference>
<evidence type="ECO:0000256" key="1">
    <source>
        <dbReference type="ARBA" id="ARBA00023015"/>
    </source>
</evidence>
<feature type="domain" description="HTH araC/xylS-type" evidence="4">
    <location>
        <begin position="172"/>
        <end position="270"/>
    </location>
</feature>
<gene>
    <name evidence="5" type="ORF">SAMN05421797_11034</name>
</gene>
<organism evidence="5 6">
    <name type="scientific">Maribacter ulvicola</name>
    <dbReference type="NCBI Taxonomy" id="228959"/>
    <lineage>
        <taxon>Bacteria</taxon>
        <taxon>Pseudomonadati</taxon>
        <taxon>Bacteroidota</taxon>
        <taxon>Flavobacteriia</taxon>
        <taxon>Flavobacteriales</taxon>
        <taxon>Flavobacteriaceae</taxon>
        <taxon>Maribacter</taxon>
    </lineage>
</organism>
<protein>
    <submittedName>
        <fullName evidence="5">Transcriptional regulator, AraC family</fullName>
    </submittedName>
</protein>
<dbReference type="Pfam" id="PF12833">
    <property type="entry name" value="HTH_18"/>
    <property type="match status" value="1"/>
</dbReference>
<dbReference type="Proteomes" id="UP000186953">
    <property type="component" value="Unassembled WGS sequence"/>
</dbReference>
<dbReference type="Pfam" id="PF02311">
    <property type="entry name" value="AraC_binding"/>
    <property type="match status" value="1"/>
</dbReference>
<dbReference type="OrthoDB" id="1096411at2"/>